<keyword evidence="6" id="KW-1185">Reference proteome</keyword>
<keyword evidence="2" id="KW-0238">DNA-binding</keyword>
<dbReference type="STRING" id="1195763.ABT56_00495"/>
<dbReference type="CDD" id="cd06529">
    <property type="entry name" value="S24_LexA-like"/>
    <property type="match status" value="1"/>
</dbReference>
<dbReference type="OrthoDB" id="5959816at2"/>
<dbReference type="InterPro" id="IPR036286">
    <property type="entry name" value="LexA/Signal_pep-like_sf"/>
</dbReference>
<protein>
    <recommendedName>
        <fullName evidence="4">Peptidase S24/S26A/S26B/S26C domain-containing protein</fullName>
    </recommendedName>
</protein>
<dbReference type="InterPro" id="IPR015927">
    <property type="entry name" value="Peptidase_S24_S26A/B/C"/>
</dbReference>
<dbReference type="Gene3D" id="2.10.109.10">
    <property type="entry name" value="Umud Fragment, subunit A"/>
    <property type="match status" value="1"/>
</dbReference>
<dbReference type="InterPro" id="IPR039418">
    <property type="entry name" value="LexA-like"/>
</dbReference>
<gene>
    <name evidence="5" type="ORF">ABT56_00495</name>
</gene>
<dbReference type="Proteomes" id="UP000036097">
    <property type="component" value="Unassembled WGS sequence"/>
</dbReference>
<dbReference type="InterPro" id="IPR001387">
    <property type="entry name" value="Cro/C1-type_HTH"/>
</dbReference>
<keyword evidence="1" id="KW-0805">Transcription regulation</keyword>
<evidence type="ECO:0000259" key="4">
    <source>
        <dbReference type="Pfam" id="PF00717"/>
    </source>
</evidence>
<dbReference type="RefSeq" id="WP_047876886.1">
    <property type="nucleotide sequence ID" value="NZ_LDOT01000001.1"/>
</dbReference>
<evidence type="ECO:0000256" key="2">
    <source>
        <dbReference type="ARBA" id="ARBA00023125"/>
    </source>
</evidence>
<dbReference type="GO" id="GO:0003677">
    <property type="term" value="F:DNA binding"/>
    <property type="evidence" value="ECO:0007669"/>
    <property type="project" value="UniProtKB-KW"/>
</dbReference>
<evidence type="ECO:0000313" key="6">
    <source>
        <dbReference type="Proteomes" id="UP000036097"/>
    </source>
</evidence>
<comment type="caution">
    <text evidence="5">The sequence shown here is derived from an EMBL/GenBank/DDBJ whole genome shotgun (WGS) entry which is preliminary data.</text>
</comment>
<proteinExistence type="predicted"/>
<feature type="domain" description="Peptidase S24/S26A/S26B/S26C" evidence="4">
    <location>
        <begin position="148"/>
        <end position="268"/>
    </location>
</feature>
<dbReference type="Pfam" id="PF00717">
    <property type="entry name" value="Peptidase_S24"/>
    <property type="match status" value="1"/>
</dbReference>
<evidence type="ECO:0000313" key="5">
    <source>
        <dbReference type="EMBL" id="KLV09599.1"/>
    </source>
</evidence>
<keyword evidence="3" id="KW-0804">Transcription</keyword>
<sequence>MEKHSQAEKNTSSAFDKEGIAQFSVRLKELIGDESIRSFGEKVGITDSGLRKYLPPNSSKPTFDKLVAIADYKGVRLEWLATGQGPKSTEPCTDHFIPKKDSPIYKNLKWDNMFSVCAYCNDAAAPDERDANEAINEEFVLVPGYQIHVSAGHGTSAIDAPVKRYLAFRRKYIQHRKLDPNKLAVIFAKGDSMEPTIKDSDSLLIDLNAQKPLDGKIFVVRLGDELYAKRIQKSFDGSLRLISDNKDYSPIEVPTHQLEQLCIIGRVVQRSTDL</sequence>
<dbReference type="PANTHER" id="PTHR40661:SF3">
    <property type="entry name" value="FELS-1 PROPHAGE TRANSCRIPTIONAL REGULATOR"/>
    <property type="match status" value="1"/>
</dbReference>
<reference evidence="5 6" key="1">
    <citation type="submission" date="2015-05" db="EMBL/GenBank/DDBJ databases">
        <title>Photobacterium galathea sp. nov.</title>
        <authorList>
            <person name="Machado H."/>
            <person name="Gram L."/>
        </authorList>
    </citation>
    <scope>NUCLEOTIDE SEQUENCE [LARGE SCALE GENOMIC DNA]</scope>
    <source>
        <strain evidence="5 6">CGMCC 1.12159</strain>
    </source>
</reference>
<dbReference type="CDD" id="cd00093">
    <property type="entry name" value="HTH_XRE"/>
    <property type="match status" value="1"/>
</dbReference>
<evidence type="ECO:0000256" key="1">
    <source>
        <dbReference type="ARBA" id="ARBA00023015"/>
    </source>
</evidence>
<name>A0A0J1HD31_9GAMM</name>
<dbReference type="InterPro" id="IPR010982">
    <property type="entry name" value="Lambda_DNA-bd_dom_sf"/>
</dbReference>
<dbReference type="PATRIC" id="fig|1195763.3.peg.105"/>
<dbReference type="SUPFAM" id="SSF47413">
    <property type="entry name" value="lambda repressor-like DNA-binding domains"/>
    <property type="match status" value="1"/>
</dbReference>
<dbReference type="PANTHER" id="PTHR40661">
    <property type="match status" value="1"/>
</dbReference>
<evidence type="ECO:0000256" key="3">
    <source>
        <dbReference type="ARBA" id="ARBA00023163"/>
    </source>
</evidence>
<dbReference type="SUPFAM" id="SSF51306">
    <property type="entry name" value="LexA/Signal peptidase"/>
    <property type="match status" value="1"/>
</dbReference>
<dbReference type="EMBL" id="LDOT01000001">
    <property type="protein sequence ID" value="KLV09599.1"/>
    <property type="molecule type" value="Genomic_DNA"/>
</dbReference>
<dbReference type="AlphaFoldDB" id="A0A0J1HD31"/>
<dbReference type="Gene3D" id="1.10.260.40">
    <property type="entry name" value="lambda repressor-like DNA-binding domains"/>
    <property type="match status" value="1"/>
</dbReference>
<organism evidence="5 6">
    <name type="scientific">Photobacterium aquae</name>
    <dbReference type="NCBI Taxonomy" id="1195763"/>
    <lineage>
        <taxon>Bacteria</taxon>
        <taxon>Pseudomonadati</taxon>
        <taxon>Pseudomonadota</taxon>
        <taxon>Gammaproteobacteria</taxon>
        <taxon>Vibrionales</taxon>
        <taxon>Vibrionaceae</taxon>
        <taxon>Photobacterium</taxon>
    </lineage>
</organism>
<accession>A0A0J1HD31</accession>